<accession>A0A1V3WTB5</accession>
<dbReference type="SUPFAM" id="SSF46785">
    <property type="entry name" value="Winged helix' DNA-binding domain"/>
    <property type="match status" value="1"/>
</dbReference>
<dbReference type="PRINTS" id="PR00035">
    <property type="entry name" value="HTHGNTR"/>
</dbReference>
<dbReference type="SMART" id="SM00345">
    <property type="entry name" value="HTH_GNTR"/>
    <property type="match status" value="1"/>
</dbReference>
<comment type="caution">
    <text evidence="6">The sequence shown here is derived from an EMBL/GenBank/DDBJ whole genome shotgun (WGS) entry which is preliminary data.</text>
</comment>
<reference evidence="6 7" key="1">
    <citation type="submission" date="2017-02" db="EMBL/GenBank/DDBJ databases">
        <title>Complete genome sequences of Mycobacterium kansasii strains isolated from rhesus macaques.</title>
        <authorList>
            <person name="Panda A."/>
            <person name="Nagaraj S."/>
            <person name="Zhao X."/>
            <person name="Tettelin H."/>
            <person name="Detolla L.J."/>
        </authorList>
    </citation>
    <scope>NUCLEOTIDE SEQUENCE [LARGE SCALE GENOMIC DNA]</scope>
    <source>
        <strain evidence="6 7">11-3813</strain>
    </source>
</reference>
<dbReference type="PROSITE" id="PS50949">
    <property type="entry name" value="HTH_GNTR"/>
    <property type="match status" value="1"/>
</dbReference>
<dbReference type="AlphaFoldDB" id="A0A1V3WTB5"/>
<dbReference type="Gene3D" id="1.10.10.10">
    <property type="entry name" value="Winged helix-like DNA-binding domain superfamily/Winged helix DNA-binding domain"/>
    <property type="match status" value="1"/>
</dbReference>
<protein>
    <submittedName>
        <fullName evidence="6">DeoR-like helix-turn-helix domain protein</fullName>
    </submittedName>
</protein>
<dbReference type="EMBL" id="MVBM01000006">
    <property type="protein sequence ID" value="OOK70185.1"/>
    <property type="molecule type" value="Genomic_DNA"/>
</dbReference>
<sequence>MLDFGQIDRESNAPPYEQIADLLRHAITSRQLDPGERLPAETKLAEHFGVARMTVRRAVQELRAQGLLVPASGRGLAVRPAPAIRELWPAEPGHPAEAAIPNFNVWGDAAPLIAHAENIRMRMYVLGGDLEQIGLLAGEPAVADELVRTLAGVGLAESDLLGALAIRLNMHIGDSSHAAEIFRAMKAAQRAFAEAWTAARAASDTLRRYASASPDLPTADTSDPSSHDADG</sequence>
<evidence type="ECO:0000256" key="1">
    <source>
        <dbReference type="ARBA" id="ARBA00023015"/>
    </source>
</evidence>
<evidence type="ECO:0000259" key="5">
    <source>
        <dbReference type="PROSITE" id="PS50949"/>
    </source>
</evidence>
<dbReference type="PANTHER" id="PTHR44846:SF17">
    <property type="entry name" value="GNTR-FAMILY TRANSCRIPTIONAL REGULATOR"/>
    <property type="match status" value="1"/>
</dbReference>
<keyword evidence="2" id="KW-0238">DNA-binding</keyword>
<dbReference type="Pfam" id="PF00392">
    <property type="entry name" value="GntR"/>
    <property type="match status" value="1"/>
</dbReference>
<evidence type="ECO:0000313" key="7">
    <source>
        <dbReference type="Proteomes" id="UP000189229"/>
    </source>
</evidence>
<evidence type="ECO:0000256" key="3">
    <source>
        <dbReference type="ARBA" id="ARBA00023163"/>
    </source>
</evidence>
<dbReference type="PANTHER" id="PTHR44846">
    <property type="entry name" value="MANNOSYL-D-GLYCERATE TRANSPORT/METABOLISM SYSTEM REPRESSOR MNGR-RELATED"/>
    <property type="match status" value="1"/>
</dbReference>
<evidence type="ECO:0000256" key="4">
    <source>
        <dbReference type="SAM" id="MobiDB-lite"/>
    </source>
</evidence>
<keyword evidence="1" id="KW-0805">Transcription regulation</keyword>
<gene>
    <name evidence="6" type="ORF">BZL30_6431</name>
</gene>
<dbReference type="InterPro" id="IPR000524">
    <property type="entry name" value="Tscrpt_reg_HTH_GntR"/>
</dbReference>
<dbReference type="GO" id="GO:0003677">
    <property type="term" value="F:DNA binding"/>
    <property type="evidence" value="ECO:0007669"/>
    <property type="project" value="UniProtKB-KW"/>
</dbReference>
<dbReference type="Proteomes" id="UP000189229">
    <property type="component" value="Unassembled WGS sequence"/>
</dbReference>
<name>A0A1V3WTB5_MYCKA</name>
<evidence type="ECO:0000313" key="6">
    <source>
        <dbReference type="EMBL" id="OOK70185.1"/>
    </source>
</evidence>
<dbReference type="InterPro" id="IPR036388">
    <property type="entry name" value="WH-like_DNA-bd_sf"/>
</dbReference>
<organism evidence="6 7">
    <name type="scientific">Mycobacterium kansasii</name>
    <dbReference type="NCBI Taxonomy" id="1768"/>
    <lineage>
        <taxon>Bacteria</taxon>
        <taxon>Bacillati</taxon>
        <taxon>Actinomycetota</taxon>
        <taxon>Actinomycetes</taxon>
        <taxon>Mycobacteriales</taxon>
        <taxon>Mycobacteriaceae</taxon>
        <taxon>Mycobacterium</taxon>
    </lineage>
</organism>
<keyword evidence="3" id="KW-0804">Transcription</keyword>
<feature type="region of interest" description="Disordered" evidence="4">
    <location>
        <begin position="211"/>
        <end position="231"/>
    </location>
</feature>
<dbReference type="CDD" id="cd07377">
    <property type="entry name" value="WHTH_GntR"/>
    <property type="match status" value="1"/>
</dbReference>
<dbReference type="InterPro" id="IPR036390">
    <property type="entry name" value="WH_DNA-bd_sf"/>
</dbReference>
<dbReference type="InterPro" id="IPR050679">
    <property type="entry name" value="Bact_HTH_transcr_reg"/>
</dbReference>
<evidence type="ECO:0000256" key="2">
    <source>
        <dbReference type="ARBA" id="ARBA00023125"/>
    </source>
</evidence>
<proteinExistence type="predicted"/>
<feature type="domain" description="HTH gntR-type" evidence="5">
    <location>
        <begin position="13"/>
        <end position="81"/>
    </location>
</feature>
<dbReference type="GO" id="GO:0003700">
    <property type="term" value="F:DNA-binding transcription factor activity"/>
    <property type="evidence" value="ECO:0007669"/>
    <property type="project" value="InterPro"/>
</dbReference>
<dbReference type="GO" id="GO:0045892">
    <property type="term" value="P:negative regulation of DNA-templated transcription"/>
    <property type="evidence" value="ECO:0007669"/>
    <property type="project" value="TreeGrafter"/>
</dbReference>